<reference evidence="1" key="1">
    <citation type="submission" date="2020-10" db="EMBL/GenBank/DDBJ databases">
        <authorList>
            <person name="Gilroy R."/>
        </authorList>
    </citation>
    <scope>NUCLEOTIDE SEQUENCE</scope>
    <source>
        <strain evidence="1">1063</strain>
    </source>
</reference>
<comment type="caution">
    <text evidence="1">The sequence shown here is derived from an EMBL/GenBank/DDBJ whole genome shotgun (WGS) entry which is preliminary data.</text>
</comment>
<dbReference type="AlphaFoldDB" id="A0A9D1HS77"/>
<accession>A0A9D1HS77</accession>
<gene>
    <name evidence="1" type="ORF">IAD51_04935</name>
</gene>
<name>A0A9D1HS77_9FIRM</name>
<dbReference type="Proteomes" id="UP000824088">
    <property type="component" value="Unassembled WGS sequence"/>
</dbReference>
<protein>
    <submittedName>
        <fullName evidence="1">Uncharacterized protein</fullName>
    </submittedName>
</protein>
<dbReference type="EMBL" id="DVMN01000089">
    <property type="protein sequence ID" value="HIU21559.1"/>
    <property type="molecule type" value="Genomic_DNA"/>
</dbReference>
<evidence type="ECO:0000313" key="2">
    <source>
        <dbReference type="Proteomes" id="UP000824088"/>
    </source>
</evidence>
<sequence length="140" mass="15634">MEDDELGGEISRNKYNDDKDTWYSPSAANNAFFRTYSSVSEFERLFIKDGKVGFYDTTQFSPEIALEIAARLDVATVFGGIIQDAQTIRIPVIVARYVGPKDDSGAILSIKEHIASKLTLLLEPFSVQKGGRKIVSFTRF</sequence>
<proteinExistence type="predicted"/>
<organism evidence="1 2">
    <name type="scientific">Candidatus Limadaptatus stercorigallinarum</name>
    <dbReference type="NCBI Taxonomy" id="2840845"/>
    <lineage>
        <taxon>Bacteria</taxon>
        <taxon>Bacillati</taxon>
        <taxon>Bacillota</taxon>
        <taxon>Clostridia</taxon>
        <taxon>Eubacteriales</taxon>
        <taxon>Candidatus Limadaptatus</taxon>
    </lineage>
</organism>
<evidence type="ECO:0000313" key="1">
    <source>
        <dbReference type="EMBL" id="HIU21559.1"/>
    </source>
</evidence>
<reference evidence="1" key="2">
    <citation type="journal article" date="2021" name="PeerJ">
        <title>Extensive microbial diversity within the chicken gut microbiome revealed by metagenomics and culture.</title>
        <authorList>
            <person name="Gilroy R."/>
            <person name="Ravi A."/>
            <person name="Getino M."/>
            <person name="Pursley I."/>
            <person name="Horton D.L."/>
            <person name="Alikhan N.F."/>
            <person name="Baker D."/>
            <person name="Gharbi K."/>
            <person name="Hall N."/>
            <person name="Watson M."/>
            <person name="Adriaenssens E.M."/>
            <person name="Foster-Nyarko E."/>
            <person name="Jarju S."/>
            <person name="Secka A."/>
            <person name="Antonio M."/>
            <person name="Oren A."/>
            <person name="Chaudhuri R.R."/>
            <person name="La Ragione R."/>
            <person name="Hildebrand F."/>
            <person name="Pallen M.J."/>
        </authorList>
    </citation>
    <scope>NUCLEOTIDE SEQUENCE</scope>
    <source>
        <strain evidence="1">1063</strain>
    </source>
</reference>